<sequence length="122" mass="13292">MAITPTVAPNLENCDTSHKGETDQKARIPPFWQGLCQADIASRGVKQPAHLSVPRTVTKQNNDDAVALHNRIPTLESGNSRRAYSDVSLKNGLGAYSFLAQSIWTWELAKAVGSGSTFYHNP</sequence>
<proteinExistence type="predicted"/>
<dbReference type="EMBL" id="CM003145">
    <property type="protein sequence ID" value="KIS69455.1"/>
    <property type="molecule type" value="Genomic_DNA"/>
</dbReference>
<dbReference type="VEuPathDB" id="FungiDB:UMAG_02786"/>
<dbReference type="AlphaFoldDB" id="A0A0D1E4Y9"/>
<protein>
    <submittedName>
        <fullName evidence="2">Uncharacterized protein</fullName>
    </submittedName>
</protein>
<organism evidence="2 3">
    <name type="scientific">Mycosarcoma maydis</name>
    <name type="common">Corn smut fungus</name>
    <name type="synonym">Ustilago maydis</name>
    <dbReference type="NCBI Taxonomy" id="5270"/>
    <lineage>
        <taxon>Eukaryota</taxon>
        <taxon>Fungi</taxon>
        <taxon>Dikarya</taxon>
        <taxon>Basidiomycota</taxon>
        <taxon>Ustilaginomycotina</taxon>
        <taxon>Ustilaginomycetes</taxon>
        <taxon>Ustilaginales</taxon>
        <taxon>Ustilaginaceae</taxon>
        <taxon>Mycosarcoma</taxon>
    </lineage>
</organism>
<feature type="compositionally biased region" description="Basic and acidic residues" evidence="1">
    <location>
        <begin position="15"/>
        <end position="26"/>
    </location>
</feature>
<dbReference type="Proteomes" id="UP000000561">
    <property type="component" value="Chromosome 6"/>
</dbReference>
<feature type="region of interest" description="Disordered" evidence="1">
    <location>
        <begin position="1"/>
        <end position="26"/>
    </location>
</feature>
<dbReference type="KEGG" id="uma:UMAG_02786"/>
<name>A0A0D1E4Y9_MYCMD</name>
<dbReference type="RefSeq" id="XP_011389138.1">
    <property type="nucleotide sequence ID" value="XM_011390836.1"/>
</dbReference>
<accession>A0A0D1E4Y9</accession>
<evidence type="ECO:0000313" key="3">
    <source>
        <dbReference type="Proteomes" id="UP000000561"/>
    </source>
</evidence>
<gene>
    <name evidence="2" type="ORF">UMAG_02786</name>
</gene>
<evidence type="ECO:0000313" key="2">
    <source>
        <dbReference type="EMBL" id="KIS69455.1"/>
    </source>
</evidence>
<keyword evidence="3" id="KW-1185">Reference proteome</keyword>
<reference evidence="2 3" key="1">
    <citation type="journal article" date="2006" name="Nature">
        <title>Insights from the genome of the biotrophic fungal plant pathogen Ustilago maydis.</title>
        <authorList>
            <person name="Kamper J."/>
            <person name="Kahmann R."/>
            <person name="Bolker M."/>
            <person name="Ma L.J."/>
            <person name="Brefort T."/>
            <person name="Saville B.J."/>
            <person name="Banuett F."/>
            <person name="Kronstad J.W."/>
            <person name="Gold S.E."/>
            <person name="Muller O."/>
            <person name="Perlin M.H."/>
            <person name="Wosten H.A."/>
            <person name="de Vries R."/>
            <person name="Ruiz-Herrera J."/>
            <person name="Reynaga-Pena C.G."/>
            <person name="Snetselaar K."/>
            <person name="McCann M."/>
            <person name="Perez-Martin J."/>
            <person name="Feldbrugge M."/>
            <person name="Basse C.W."/>
            <person name="Steinberg G."/>
            <person name="Ibeas J.I."/>
            <person name="Holloman W."/>
            <person name="Guzman P."/>
            <person name="Farman M."/>
            <person name="Stajich J.E."/>
            <person name="Sentandreu R."/>
            <person name="Gonzalez-Prieto J.M."/>
            <person name="Kennell J.C."/>
            <person name="Molina L."/>
            <person name="Schirawski J."/>
            <person name="Mendoza-Mendoza A."/>
            <person name="Greilinger D."/>
            <person name="Munch K."/>
            <person name="Rossel N."/>
            <person name="Scherer M."/>
            <person name="Vranes M."/>
            <person name="Ladendorf O."/>
            <person name="Vincon V."/>
            <person name="Fuchs U."/>
            <person name="Sandrock B."/>
            <person name="Meng S."/>
            <person name="Ho E.C."/>
            <person name="Cahill M.J."/>
            <person name="Boyce K.J."/>
            <person name="Klose J."/>
            <person name="Klosterman S.J."/>
            <person name="Deelstra H.J."/>
            <person name="Ortiz-Castellanos L."/>
            <person name="Li W."/>
            <person name="Sanchez-Alonso P."/>
            <person name="Schreier P.H."/>
            <person name="Hauser-Hahn I."/>
            <person name="Vaupel M."/>
            <person name="Koopmann E."/>
            <person name="Friedrich G."/>
            <person name="Voss H."/>
            <person name="Schluter T."/>
            <person name="Margolis J."/>
            <person name="Platt D."/>
            <person name="Swimmer C."/>
            <person name="Gnirke A."/>
            <person name="Chen F."/>
            <person name="Vysotskaia V."/>
            <person name="Mannhaupt G."/>
            <person name="Guldener U."/>
            <person name="Munsterkotter M."/>
            <person name="Haase D."/>
            <person name="Oesterheld M."/>
            <person name="Mewes H.W."/>
            <person name="Mauceli E.W."/>
            <person name="DeCaprio D."/>
            <person name="Wade C.M."/>
            <person name="Butler J."/>
            <person name="Young S."/>
            <person name="Jaffe D.B."/>
            <person name="Calvo S."/>
            <person name="Nusbaum C."/>
            <person name="Galagan J."/>
            <person name="Birren B.W."/>
        </authorList>
    </citation>
    <scope>NUCLEOTIDE SEQUENCE [LARGE SCALE GENOMIC DNA]</scope>
    <source>
        <strain evidence="3">DSM 14603 / FGSC 9021 / UM521</strain>
    </source>
</reference>
<dbReference type="GeneID" id="23563448"/>
<evidence type="ECO:0000256" key="1">
    <source>
        <dbReference type="SAM" id="MobiDB-lite"/>
    </source>
</evidence>
<dbReference type="InParanoid" id="A0A0D1E4Y9"/>